<organism evidence="1 2">
    <name type="scientific">Caenorhabditis nigoni</name>
    <dbReference type="NCBI Taxonomy" id="1611254"/>
    <lineage>
        <taxon>Eukaryota</taxon>
        <taxon>Metazoa</taxon>
        <taxon>Ecdysozoa</taxon>
        <taxon>Nematoda</taxon>
        <taxon>Chromadorea</taxon>
        <taxon>Rhabditida</taxon>
        <taxon>Rhabditina</taxon>
        <taxon>Rhabditomorpha</taxon>
        <taxon>Rhabditoidea</taxon>
        <taxon>Rhabditidae</taxon>
        <taxon>Peloderinae</taxon>
        <taxon>Caenorhabditis</taxon>
    </lineage>
</organism>
<dbReference type="Proteomes" id="UP000230233">
    <property type="component" value="Chromosome II"/>
</dbReference>
<keyword evidence="2" id="KW-1185">Reference proteome</keyword>
<sequence length="138" mass="16075">MSVIDEWNRVNRTKNREAIVSILLGLTRRWCKEKRGYTKTDHKYRDPTCGSSNYVSMTLGLSPTRKPSLFGEPGYVRIIHQSSPKFIPRYFAHFDISIPCCTTNCLGYLFFYVNQQFIEERILRYYTLPSYGIAPICG</sequence>
<gene>
    <name evidence="1" type="primary">Cnig_chr_II.g6230</name>
    <name evidence="1" type="ORF">B9Z55_006230</name>
</gene>
<dbReference type="AlphaFoldDB" id="A0A2G5V482"/>
<dbReference type="EMBL" id="PDUG01000002">
    <property type="protein sequence ID" value="PIC46589.1"/>
    <property type="molecule type" value="Genomic_DNA"/>
</dbReference>
<protein>
    <submittedName>
        <fullName evidence="1">Uncharacterized protein</fullName>
    </submittedName>
</protein>
<accession>A0A2G5V482</accession>
<proteinExistence type="predicted"/>
<comment type="caution">
    <text evidence="1">The sequence shown here is derived from an EMBL/GenBank/DDBJ whole genome shotgun (WGS) entry which is preliminary data.</text>
</comment>
<evidence type="ECO:0000313" key="1">
    <source>
        <dbReference type="EMBL" id="PIC46589.1"/>
    </source>
</evidence>
<evidence type="ECO:0000313" key="2">
    <source>
        <dbReference type="Proteomes" id="UP000230233"/>
    </source>
</evidence>
<reference evidence="2" key="1">
    <citation type="submission" date="2017-10" db="EMBL/GenBank/DDBJ databases">
        <title>Rapid genome shrinkage in a self-fertile nematode reveals novel sperm competition proteins.</title>
        <authorList>
            <person name="Yin D."/>
            <person name="Schwarz E.M."/>
            <person name="Thomas C.G."/>
            <person name="Felde R.L."/>
            <person name="Korf I.F."/>
            <person name="Cutter A.D."/>
            <person name="Schartner C.M."/>
            <person name="Ralston E.J."/>
            <person name="Meyer B.J."/>
            <person name="Haag E.S."/>
        </authorList>
    </citation>
    <scope>NUCLEOTIDE SEQUENCE [LARGE SCALE GENOMIC DNA]</scope>
    <source>
        <strain evidence="2">JU1422</strain>
    </source>
</reference>
<name>A0A2G5V482_9PELO</name>